<dbReference type="EMBL" id="JAOPGA020000194">
    <property type="protein sequence ID" value="KAL0477582.1"/>
    <property type="molecule type" value="Genomic_DNA"/>
</dbReference>
<feature type="non-terminal residue" evidence="3">
    <location>
        <position position="279"/>
    </location>
</feature>
<keyword evidence="2" id="KW-0812">Transmembrane</keyword>
<proteinExistence type="predicted"/>
<feature type="non-terminal residue" evidence="3">
    <location>
        <position position="1"/>
    </location>
</feature>
<keyword evidence="2" id="KW-0472">Membrane</keyword>
<gene>
    <name evidence="3" type="ORF">AKO1_015423</name>
</gene>
<organism evidence="3 4">
    <name type="scientific">Acrasis kona</name>
    <dbReference type="NCBI Taxonomy" id="1008807"/>
    <lineage>
        <taxon>Eukaryota</taxon>
        <taxon>Discoba</taxon>
        <taxon>Heterolobosea</taxon>
        <taxon>Tetramitia</taxon>
        <taxon>Eutetramitia</taxon>
        <taxon>Acrasidae</taxon>
        <taxon>Acrasis</taxon>
    </lineage>
</organism>
<keyword evidence="2" id="KW-1133">Transmembrane helix</keyword>
<sequence length="279" mass="31481">SGGSIIPTSLTSSTTTPTPSRSTTNGGGTVECINGNWNSDQTTCNCDAGWVTSSGDSSLCGTHSGGTSSSGWSYETQSPDATNPTTMTTTSSMPTTIIYIIIGVCGSVLCCCCSIVCICGGVCIRKRRLKNAKKKKELKKKKRRERRRRYHDEDESESEEEVSEIDFEHQRRKPRIHAQENETMAGSTARRMMEMLLYGDVEQEEATDTNAKDIETLYKSRRKQQKTQLLKEYEKLQQLKTPKKVDRHRLEVARNIETSRMNKIRRVKREEKNRHTESP</sequence>
<feature type="compositionally biased region" description="Low complexity" evidence="1">
    <location>
        <begin position="1"/>
        <end position="24"/>
    </location>
</feature>
<feature type="compositionally biased region" description="Basic residues" evidence="1">
    <location>
        <begin position="134"/>
        <end position="149"/>
    </location>
</feature>
<accession>A0AAW2YKB4</accession>
<keyword evidence="4" id="KW-1185">Reference proteome</keyword>
<reference evidence="3 4" key="1">
    <citation type="submission" date="2024-03" db="EMBL/GenBank/DDBJ databases">
        <title>The Acrasis kona genome and developmental transcriptomes reveal deep origins of eukaryotic multicellular pathways.</title>
        <authorList>
            <person name="Sheikh S."/>
            <person name="Fu C.-J."/>
            <person name="Brown M.W."/>
            <person name="Baldauf S.L."/>
        </authorList>
    </citation>
    <scope>NUCLEOTIDE SEQUENCE [LARGE SCALE GENOMIC DNA]</scope>
    <source>
        <strain evidence="3 4">ATCC MYA-3509</strain>
    </source>
</reference>
<protein>
    <submittedName>
        <fullName evidence="3">Uncharacterized protein</fullName>
    </submittedName>
</protein>
<dbReference type="AlphaFoldDB" id="A0AAW2YKB4"/>
<feature type="region of interest" description="Disordered" evidence="1">
    <location>
        <begin position="240"/>
        <end position="279"/>
    </location>
</feature>
<feature type="transmembrane region" description="Helical" evidence="2">
    <location>
        <begin position="97"/>
        <end position="124"/>
    </location>
</feature>
<feature type="compositionally biased region" description="Acidic residues" evidence="1">
    <location>
        <begin position="153"/>
        <end position="165"/>
    </location>
</feature>
<evidence type="ECO:0000256" key="2">
    <source>
        <dbReference type="SAM" id="Phobius"/>
    </source>
</evidence>
<name>A0AAW2YKB4_9EUKA</name>
<evidence type="ECO:0000313" key="4">
    <source>
        <dbReference type="Proteomes" id="UP001431209"/>
    </source>
</evidence>
<comment type="caution">
    <text evidence="3">The sequence shown here is derived from an EMBL/GenBank/DDBJ whole genome shotgun (WGS) entry which is preliminary data.</text>
</comment>
<dbReference type="Proteomes" id="UP001431209">
    <property type="component" value="Unassembled WGS sequence"/>
</dbReference>
<evidence type="ECO:0000313" key="3">
    <source>
        <dbReference type="EMBL" id="KAL0477582.1"/>
    </source>
</evidence>
<feature type="region of interest" description="Disordered" evidence="1">
    <location>
        <begin position="134"/>
        <end position="175"/>
    </location>
</feature>
<feature type="region of interest" description="Disordered" evidence="1">
    <location>
        <begin position="1"/>
        <end position="27"/>
    </location>
</feature>
<evidence type="ECO:0000256" key="1">
    <source>
        <dbReference type="SAM" id="MobiDB-lite"/>
    </source>
</evidence>
<feature type="compositionally biased region" description="Basic and acidic residues" evidence="1">
    <location>
        <begin position="268"/>
        <end position="279"/>
    </location>
</feature>
<feature type="region of interest" description="Disordered" evidence="1">
    <location>
        <begin position="65"/>
        <end position="90"/>
    </location>
</feature>